<dbReference type="InterPro" id="IPR001628">
    <property type="entry name" value="Znf_hrmn_rcpt"/>
</dbReference>
<keyword evidence="6" id="KW-0238">DNA-binding</keyword>
<dbReference type="Gene3D" id="1.10.565.10">
    <property type="entry name" value="Retinoid X Receptor"/>
    <property type="match status" value="1"/>
</dbReference>
<keyword evidence="5" id="KW-0805">Transcription regulation</keyword>
<evidence type="ECO:0000256" key="1">
    <source>
        <dbReference type="ARBA" id="ARBA00005993"/>
    </source>
</evidence>
<evidence type="ECO:0000256" key="3">
    <source>
        <dbReference type="ARBA" id="ARBA00022771"/>
    </source>
</evidence>
<dbReference type="InterPro" id="IPR000536">
    <property type="entry name" value="Nucl_hrmn_rcpt_lig-bd"/>
</dbReference>
<evidence type="ECO:0000256" key="8">
    <source>
        <dbReference type="ARBA" id="ARBA00023170"/>
    </source>
</evidence>
<dbReference type="InterPro" id="IPR035500">
    <property type="entry name" value="NHR-like_dom_sf"/>
</dbReference>
<dbReference type="Pfam" id="PF00105">
    <property type="entry name" value="zf-C4"/>
    <property type="match status" value="1"/>
</dbReference>
<evidence type="ECO:0000256" key="10">
    <source>
        <dbReference type="SAM" id="MobiDB-lite"/>
    </source>
</evidence>
<dbReference type="AlphaFoldDB" id="A0A0M3JZE9"/>
<dbReference type="PANTHER" id="PTHR24083">
    <property type="entry name" value="NUCLEAR HORMONE RECEPTOR"/>
    <property type="match status" value="1"/>
</dbReference>
<evidence type="ECO:0000259" key="12">
    <source>
        <dbReference type="PROSITE" id="PS51843"/>
    </source>
</evidence>
<keyword evidence="9" id="KW-0539">Nucleus</keyword>
<evidence type="ECO:0000256" key="6">
    <source>
        <dbReference type="ARBA" id="ARBA00023125"/>
    </source>
</evidence>
<feature type="region of interest" description="Disordered" evidence="10">
    <location>
        <begin position="95"/>
        <end position="117"/>
    </location>
</feature>
<dbReference type="GO" id="GO:0008270">
    <property type="term" value="F:zinc ion binding"/>
    <property type="evidence" value="ECO:0007669"/>
    <property type="project" value="UniProtKB-KW"/>
</dbReference>
<name>A0A0M3JZE9_ANISI</name>
<evidence type="ECO:0000259" key="11">
    <source>
        <dbReference type="PROSITE" id="PS51030"/>
    </source>
</evidence>
<evidence type="ECO:0000256" key="2">
    <source>
        <dbReference type="ARBA" id="ARBA00022723"/>
    </source>
</evidence>
<feature type="compositionally biased region" description="Polar residues" evidence="10">
    <location>
        <begin position="95"/>
        <end position="113"/>
    </location>
</feature>
<dbReference type="FunFam" id="3.30.50.10:FF:000082">
    <property type="entry name" value="NR2E3 isoform 1"/>
    <property type="match status" value="1"/>
</dbReference>
<sequence length="256" mass="28560">LIYRCQAGTGSCIVDKAHRNQCQACRLKKCLSKGMNKDAVQNERQPRNTATIRPSPQIDFTNSALLFRNYELKSGINWNRLSDYGGAITTTVGLNGQTPDSTSMTTKSTSPVDNDNVDGEVTDYLRNTPGRGLECPLLSNAITSSANVLSYLQDLFVRIRNHSIDQGEFACLKALVLFRPETRGLKDYAQVTELQDQTQQMLARHSTAFGPTRFGRLLLLLPLLRTIGADKIEKMFFEATFGGTPIEKLISKMYKR</sequence>
<protein>
    <submittedName>
        <fullName evidence="13">Nuclear hormone receptor FAX-1 (inferred by orthology to a C. elegans protein)</fullName>
    </submittedName>
</protein>
<keyword evidence="4" id="KW-0862">Zinc</keyword>
<organism evidence="13">
    <name type="scientific">Anisakis simplex</name>
    <name type="common">Herring worm</name>
    <dbReference type="NCBI Taxonomy" id="6269"/>
    <lineage>
        <taxon>Eukaryota</taxon>
        <taxon>Metazoa</taxon>
        <taxon>Ecdysozoa</taxon>
        <taxon>Nematoda</taxon>
        <taxon>Chromadorea</taxon>
        <taxon>Rhabditida</taxon>
        <taxon>Spirurina</taxon>
        <taxon>Ascaridomorpha</taxon>
        <taxon>Ascaridoidea</taxon>
        <taxon>Anisakidae</taxon>
        <taxon>Anisakis</taxon>
        <taxon>Anisakis simplex complex</taxon>
    </lineage>
</organism>
<accession>A0A0M3JZE9</accession>
<dbReference type="SMART" id="SM00399">
    <property type="entry name" value="ZnF_C4"/>
    <property type="match status" value="1"/>
</dbReference>
<dbReference type="Gene3D" id="3.30.50.10">
    <property type="entry name" value="Erythroid Transcription Factor GATA-1, subunit A"/>
    <property type="match status" value="1"/>
</dbReference>
<proteinExistence type="inferred from homology"/>
<keyword evidence="2" id="KW-0479">Metal-binding</keyword>
<keyword evidence="8" id="KW-0675">Receptor</keyword>
<dbReference type="InterPro" id="IPR001723">
    <property type="entry name" value="Nuclear_hrmn_rcpt"/>
</dbReference>
<dbReference type="InterPro" id="IPR050274">
    <property type="entry name" value="Nuclear_hormone_rcpt_NR2"/>
</dbReference>
<dbReference type="GO" id="GO:0043565">
    <property type="term" value="F:sequence-specific DNA binding"/>
    <property type="evidence" value="ECO:0007669"/>
    <property type="project" value="InterPro"/>
</dbReference>
<dbReference type="InterPro" id="IPR013088">
    <property type="entry name" value="Znf_NHR/GATA"/>
</dbReference>
<feature type="domain" description="NR LBD" evidence="12">
    <location>
        <begin position="1"/>
        <end position="256"/>
    </location>
</feature>
<dbReference type="Pfam" id="PF00104">
    <property type="entry name" value="Hormone_recep"/>
    <property type="match status" value="1"/>
</dbReference>
<dbReference type="GO" id="GO:0003700">
    <property type="term" value="F:DNA-binding transcription factor activity"/>
    <property type="evidence" value="ECO:0007669"/>
    <property type="project" value="InterPro"/>
</dbReference>
<dbReference type="PROSITE" id="PS51843">
    <property type="entry name" value="NR_LBD"/>
    <property type="match status" value="1"/>
</dbReference>
<feature type="domain" description="Nuclear receptor" evidence="11">
    <location>
        <begin position="1"/>
        <end position="42"/>
    </location>
</feature>
<evidence type="ECO:0000256" key="7">
    <source>
        <dbReference type="ARBA" id="ARBA00023163"/>
    </source>
</evidence>
<evidence type="ECO:0000256" key="4">
    <source>
        <dbReference type="ARBA" id="ARBA00022833"/>
    </source>
</evidence>
<evidence type="ECO:0000256" key="5">
    <source>
        <dbReference type="ARBA" id="ARBA00023015"/>
    </source>
</evidence>
<dbReference type="WBParaSite" id="ASIM_0001387401-mRNA-1">
    <property type="protein sequence ID" value="ASIM_0001387401-mRNA-1"/>
    <property type="gene ID" value="ASIM_0001387401"/>
</dbReference>
<comment type="similarity">
    <text evidence="1">Belongs to the nuclear hormone receptor family.</text>
</comment>
<dbReference type="SUPFAM" id="SSF57716">
    <property type="entry name" value="Glucocorticoid receptor-like (DNA-binding domain)"/>
    <property type="match status" value="1"/>
</dbReference>
<keyword evidence="3" id="KW-0863">Zinc-finger</keyword>
<dbReference type="PROSITE" id="PS51030">
    <property type="entry name" value="NUCLEAR_REC_DBD_2"/>
    <property type="match status" value="1"/>
</dbReference>
<reference evidence="13" key="1">
    <citation type="submission" date="2017-02" db="UniProtKB">
        <authorList>
            <consortium name="WormBaseParasite"/>
        </authorList>
    </citation>
    <scope>IDENTIFICATION</scope>
</reference>
<keyword evidence="7" id="KW-0804">Transcription</keyword>
<dbReference type="SUPFAM" id="SSF48508">
    <property type="entry name" value="Nuclear receptor ligand-binding domain"/>
    <property type="match status" value="1"/>
</dbReference>
<evidence type="ECO:0000313" key="13">
    <source>
        <dbReference type="WBParaSite" id="ASIM_0001387401-mRNA-1"/>
    </source>
</evidence>
<evidence type="ECO:0000256" key="9">
    <source>
        <dbReference type="ARBA" id="ARBA00023242"/>
    </source>
</evidence>
<dbReference type="PRINTS" id="PR00398">
    <property type="entry name" value="STRDHORMONER"/>
</dbReference>